<accession>A0A0A9YA78</accession>
<dbReference type="EMBL" id="GDHC01021788">
    <property type="protein sequence ID" value="JAP96840.1"/>
    <property type="molecule type" value="Transcribed_RNA"/>
</dbReference>
<dbReference type="EMBL" id="GDHC01020507">
    <property type="protein sequence ID" value="JAP98121.1"/>
    <property type="molecule type" value="Transcribed_RNA"/>
</dbReference>
<dbReference type="EMBL" id="GBRD01008233">
    <property type="protein sequence ID" value="JAG57588.1"/>
    <property type="molecule type" value="Transcribed_RNA"/>
</dbReference>
<dbReference type="InterPro" id="IPR036034">
    <property type="entry name" value="PDZ_sf"/>
</dbReference>
<evidence type="ECO:0000259" key="2">
    <source>
        <dbReference type="PROSITE" id="PS50106"/>
    </source>
</evidence>
<evidence type="ECO:0000313" key="6">
    <source>
        <dbReference type="EMBL" id="JAP96840.1"/>
    </source>
</evidence>
<evidence type="ECO:0000256" key="1">
    <source>
        <dbReference type="SAM" id="MobiDB-lite"/>
    </source>
</evidence>
<dbReference type="EMBL" id="GBRD01011429">
    <property type="protein sequence ID" value="JAG54395.1"/>
    <property type="molecule type" value="Transcribed_RNA"/>
</dbReference>
<dbReference type="EMBL" id="GBHO01013622">
    <property type="protein sequence ID" value="JAG29982.1"/>
    <property type="molecule type" value="Transcribed_RNA"/>
</dbReference>
<dbReference type="SMART" id="SM00228">
    <property type="entry name" value="PDZ"/>
    <property type="match status" value="2"/>
</dbReference>
<reference evidence="4" key="1">
    <citation type="journal article" date="2014" name="PLoS ONE">
        <title>Transcriptome-Based Identification of ABC Transporters in the Western Tarnished Plant Bug Lygus hesperus.</title>
        <authorList>
            <person name="Hull J.J."/>
            <person name="Chaney K."/>
            <person name="Geib S.M."/>
            <person name="Fabrick J.A."/>
            <person name="Brent C.S."/>
            <person name="Walsh D."/>
            <person name="Lavine L.C."/>
        </authorList>
    </citation>
    <scope>NUCLEOTIDE SEQUENCE</scope>
</reference>
<reference evidence="5" key="3">
    <citation type="submission" date="2014-09" db="EMBL/GenBank/DDBJ databases">
        <authorList>
            <person name="Magalhaes I.L.F."/>
            <person name="Oliveira U."/>
            <person name="Santos F.R."/>
            <person name="Vidigal T.H.D.A."/>
            <person name="Brescovit A.D."/>
            <person name="Santos A.J."/>
        </authorList>
    </citation>
    <scope>NUCLEOTIDE SEQUENCE</scope>
</reference>
<dbReference type="PROSITE" id="PS50106">
    <property type="entry name" value="PDZ"/>
    <property type="match status" value="2"/>
</dbReference>
<dbReference type="Pfam" id="PF00595">
    <property type="entry name" value="PDZ"/>
    <property type="match status" value="2"/>
</dbReference>
<reference evidence="6" key="4">
    <citation type="journal article" date="2016" name="Gigascience">
        <title>De novo construction of an expanded transcriptome assembly for the western tarnished plant bug, Lygus hesperus.</title>
        <authorList>
            <person name="Tassone E.E."/>
            <person name="Geib S.M."/>
            <person name="Hall B."/>
            <person name="Fabrick J.A."/>
            <person name="Brent C.S."/>
            <person name="Hull J.J."/>
        </authorList>
    </citation>
    <scope>NUCLEOTIDE SEQUENCE</scope>
</reference>
<gene>
    <name evidence="4" type="primary">Pdzd2_0</name>
    <name evidence="3" type="synonym">Pdzd2_1</name>
    <name evidence="4" type="ORF">CM83_42833</name>
    <name evidence="3" type="ORF">CM83_42836</name>
    <name evidence="7" type="ORF">g.61542</name>
    <name evidence="6" type="ORF">g.61546</name>
</gene>
<feature type="region of interest" description="Disordered" evidence="1">
    <location>
        <begin position="198"/>
        <end position="221"/>
    </location>
</feature>
<feature type="compositionally biased region" description="Polar residues" evidence="1">
    <location>
        <begin position="25"/>
        <end position="37"/>
    </location>
</feature>
<reference evidence="4" key="2">
    <citation type="submission" date="2014-07" db="EMBL/GenBank/DDBJ databases">
        <authorList>
            <person name="Hull J."/>
        </authorList>
    </citation>
    <scope>NUCLEOTIDE SEQUENCE</scope>
</reference>
<dbReference type="AlphaFoldDB" id="A0A0A9YA78"/>
<dbReference type="PANTHER" id="PTHR11324">
    <property type="entry name" value="IL16-RELATED"/>
    <property type="match status" value="1"/>
</dbReference>
<dbReference type="Gene3D" id="2.30.42.10">
    <property type="match status" value="2"/>
</dbReference>
<proteinExistence type="predicted"/>
<feature type="domain" description="PDZ" evidence="2">
    <location>
        <begin position="636"/>
        <end position="710"/>
    </location>
</feature>
<evidence type="ECO:0000313" key="4">
    <source>
        <dbReference type="EMBL" id="JAG29982.1"/>
    </source>
</evidence>
<organism evidence="4">
    <name type="scientific">Lygus hesperus</name>
    <name type="common">Western plant bug</name>
    <dbReference type="NCBI Taxonomy" id="30085"/>
    <lineage>
        <taxon>Eukaryota</taxon>
        <taxon>Metazoa</taxon>
        <taxon>Ecdysozoa</taxon>
        <taxon>Arthropoda</taxon>
        <taxon>Hexapoda</taxon>
        <taxon>Insecta</taxon>
        <taxon>Pterygota</taxon>
        <taxon>Neoptera</taxon>
        <taxon>Paraneoptera</taxon>
        <taxon>Hemiptera</taxon>
        <taxon>Heteroptera</taxon>
        <taxon>Panheteroptera</taxon>
        <taxon>Cimicomorpha</taxon>
        <taxon>Miridae</taxon>
        <taxon>Mirini</taxon>
        <taxon>Lygus</taxon>
    </lineage>
</organism>
<dbReference type="InterPro" id="IPR001478">
    <property type="entry name" value="PDZ"/>
</dbReference>
<dbReference type="CDD" id="cd06759">
    <property type="entry name" value="PDZ3_PDZD2-PDZ1_hPro-IL-16-like"/>
    <property type="match status" value="1"/>
</dbReference>
<name>A0A0A9YA78_LYGHE</name>
<feature type="domain" description="PDZ" evidence="2">
    <location>
        <begin position="426"/>
        <end position="511"/>
    </location>
</feature>
<dbReference type="EMBL" id="GBHO01013623">
    <property type="protein sequence ID" value="JAG29981.1"/>
    <property type="molecule type" value="Transcribed_RNA"/>
</dbReference>
<evidence type="ECO:0000313" key="7">
    <source>
        <dbReference type="EMBL" id="JAP98121.1"/>
    </source>
</evidence>
<dbReference type="SUPFAM" id="SSF50156">
    <property type="entry name" value="PDZ domain-like"/>
    <property type="match status" value="2"/>
</dbReference>
<feature type="region of interest" description="Disordered" evidence="1">
    <location>
        <begin position="15"/>
        <end position="49"/>
    </location>
</feature>
<evidence type="ECO:0000313" key="3">
    <source>
        <dbReference type="EMBL" id="JAG29981.1"/>
    </source>
</evidence>
<evidence type="ECO:0000313" key="5">
    <source>
        <dbReference type="EMBL" id="JAG54395.1"/>
    </source>
</evidence>
<sequence>MMRWFHKNSDAPRLLSLSPLRQDAEGSSSGDSRSPATSARHRSRIDMSPMQWRRTCSTAENPHLQFYNLKDQTVVIEETLNNPLEKETHSKGLVAFSREKRNPLLEKVKNTKLSCFASTKPNAAGLADLFNEPSASYCNDSEYLIGNSRPYCQIAKNKAASFENLMDGCDYPPRNKLDQYILERSRRTPDFQLLDREKRFMPPSPVPNYDKTPSPEENSVSSSYFTNKLKSMSEKYFKSSTNRFLAKLYKNNAQANDQGNLNKGTGSKSPVKAKLRSFSYGALPGMEEFQKQQNSYNNDDEELDKYFSIPHRNESGHTGNLDEDNDSGILVNTSANSSVVGCIGNKSNFRDEKIAVSHARSVSQDNAQESDYHNLRYFYNDSRPLSSKAKIEEAQNLEGDLPPPLPPHQKFYSHNERENRGKTFILTRLIRSEPNENLGICIAKMGMEAHQGYVIAHIVPGSLADRDGTLRLDDEIINVNGRRLRGLTMEKARESILKGPIQVDILIARAIEWKISKMQESSVDYENVLVYPHSVHLSERPIHQTIDSSLISIKTECDARPEPSTPYLYQKHNTLNHKMYRKNFEAFNGKSLKCSTVTEKSQPNIIRQLAQNPNNEDSSFCTLPRRPRSSVYSLYTFVYEKGPGKKSLGFTIVGGKDSPRGAMGIFIKSILETGQAADDGRLREGDEVLAVNGQVCHDMSHADAVALFKNIKSGPVALHISRRVKTSKNSSKAKSCMDLVQAP</sequence>
<protein>
    <submittedName>
        <fullName evidence="4">PDZ domain-containing protein 2</fullName>
    </submittedName>
</protein>
<dbReference type="PANTHER" id="PTHR11324:SF16">
    <property type="entry name" value="PDZ DOMAIN-CONTAINING PROTEIN 2"/>
    <property type="match status" value="1"/>
</dbReference>
<dbReference type="CDD" id="cd00136">
    <property type="entry name" value="PDZ_canonical"/>
    <property type="match status" value="1"/>
</dbReference>